<dbReference type="PROSITE" id="PS51450">
    <property type="entry name" value="LRR"/>
    <property type="match status" value="1"/>
</dbReference>
<sequence length="357" mass="40720">MSEMGTMHTLLPVTLLLYWLTYVNGLCSIKCNQLVTVTGNCTELYWSEISNCNEMKTVNVTNNFIKHVKTFPNLSYEALTSLDMSYNSIQTLPEDFLYNAASLEVVNLAHNVISNLPEMFLVNSSALKHLSLEGNPLSSIPASVFQPSLQYLSINCECTIVEITRKANTFCHNGTICSFRCQKGLSWIDIEEFYQNECKSVLFVLYIVIAIVTVALLVGGVTCFIYSKKKKGANFESKENADKSPAHGQPRYMTRNMDTISPATNQTRLPGRDYENVVVGQWHPDQEKPYTFTEERRWQTENRSEMKEDDIYLESDVTDGDQPIYTNTQNMYYSYTEPGQMNNTNKEEDDVYILPDQ</sequence>
<accession>A0A803K4E9</accession>
<dbReference type="PANTHER" id="PTHR20878">
    <property type="entry name" value="LEUCINE-RICH REPEAT CONTAINING PROTEIN 25"/>
    <property type="match status" value="1"/>
</dbReference>
<organism evidence="6">
    <name type="scientific">Xenopus tropicalis</name>
    <name type="common">Western clawed frog</name>
    <name type="synonym">Silurana tropicalis</name>
    <dbReference type="NCBI Taxonomy" id="8364"/>
    <lineage>
        <taxon>Eukaryota</taxon>
        <taxon>Metazoa</taxon>
        <taxon>Chordata</taxon>
        <taxon>Craniata</taxon>
        <taxon>Vertebrata</taxon>
        <taxon>Euteleostomi</taxon>
        <taxon>Amphibia</taxon>
        <taxon>Batrachia</taxon>
        <taxon>Anura</taxon>
        <taxon>Pipoidea</taxon>
        <taxon>Pipidae</taxon>
        <taxon>Xenopodinae</taxon>
        <taxon>Xenopus</taxon>
        <taxon>Silurana</taxon>
    </lineage>
</organism>
<evidence type="ECO:0000256" key="3">
    <source>
        <dbReference type="SAM" id="MobiDB-lite"/>
    </source>
</evidence>
<dbReference type="GeneTree" id="ENSGT00950000185433"/>
<reference evidence="6" key="1">
    <citation type="journal article" date="2010" name="Science">
        <title>The genome of the Western clawed frog Xenopus tropicalis.</title>
        <authorList>
            <person name="Hellsten U."/>
            <person name="Harland R.M."/>
            <person name="Gilchrist M.J."/>
            <person name="Hendrix D."/>
            <person name="Jurka J."/>
            <person name="Kapitonov V."/>
            <person name="Ovcharenko I."/>
            <person name="Putnam N.H."/>
            <person name="Shu S."/>
            <person name="Taher L."/>
            <person name="Blitz I.L."/>
            <person name="Blumberg B."/>
            <person name="Dichmann D.S."/>
            <person name="Dubchak I."/>
            <person name="Amaya E."/>
            <person name="Detter J.C."/>
            <person name="Fletcher R."/>
            <person name="Gerhard D.S."/>
            <person name="Goodstein D."/>
            <person name="Graves T."/>
            <person name="Grigoriev I.V."/>
            <person name="Grimwood J."/>
            <person name="Kawashima T."/>
            <person name="Lindquist E."/>
            <person name="Lucas S.M."/>
            <person name="Mead P.E."/>
            <person name="Mitros T."/>
            <person name="Ogino H."/>
            <person name="Ohta Y."/>
            <person name="Poliakov A.V."/>
            <person name="Pollet N."/>
            <person name="Robert J."/>
            <person name="Salamov A."/>
            <person name="Sater A.K."/>
            <person name="Schmutz J."/>
            <person name="Terry A."/>
            <person name="Vize P.D."/>
            <person name="Warren W.C."/>
            <person name="Wells D."/>
            <person name="Wills A."/>
            <person name="Wilson R.K."/>
            <person name="Zimmerman L.B."/>
            <person name="Zorn A.M."/>
            <person name="Grainger R."/>
            <person name="Grammer T."/>
            <person name="Khokha M.K."/>
            <person name="Richardson P.M."/>
            <person name="Rokhsar D.S."/>
        </authorList>
    </citation>
    <scope>NUCLEOTIDE SEQUENCE [LARGE SCALE GENOMIC DNA]</scope>
    <source>
        <strain evidence="6">Nigerian</strain>
    </source>
</reference>
<dbReference type="Xenbase" id="XB-GENE-29085223">
    <property type="gene designation" value="LOC101731250"/>
</dbReference>
<dbReference type="PANTHER" id="PTHR20878:SF0">
    <property type="entry name" value="LEUCINE-RICH REPEAT-CONTAINING PROTEIN 25"/>
    <property type="match status" value="1"/>
</dbReference>
<dbReference type="Pfam" id="PF13855">
    <property type="entry name" value="LRR_8"/>
    <property type="match status" value="1"/>
</dbReference>
<feature type="compositionally biased region" description="Basic and acidic residues" evidence="3">
    <location>
        <begin position="236"/>
        <end position="245"/>
    </location>
</feature>
<dbReference type="KEGG" id="xtr:101731250"/>
<evidence type="ECO:0000256" key="4">
    <source>
        <dbReference type="SAM" id="Phobius"/>
    </source>
</evidence>
<dbReference type="OrthoDB" id="8400687at2759"/>
<feature type="region of interest" description="Disordered" evidence="3">
    <location>
        <begin position="236"/>
        <end position="256"/>
    </location>
</feature>
<dbReference type="Ensembl" id="ENSXETT00000113856">
    <property type="protein sequence ID" value="ENSXETP00000115203"/>
    <property type="gene ID" value="ENSXETG00000043688"/>
</dbReference>
<feature type="signal peptide" evidence="5">
    <location>
        <begin position="1"/>
        <end position="25"/>
    </location>
</feature>
<dbReference type="GeneID" id="101731250"/>
<evidence type="ECO:0000313" key="8">
    <source>
        <dbReference type="RefSeq" id="XP_017952636.1"/>
    </source>
</evidence>
<feature type="chain" id="PRO_5044663063" evidence="5">
    <location>
        <begin position="26"/>
        <end position="357"/>
    </location>
</feature>
<keyword evidence="4" id="KW-0812">Transmembrane</keyword>
<dbReference type="InterPro" id="IPR001611">
    <property type="entry name" value="Leu-rich_rpt"/>
</dbReference>
<dbReference type="Proteomes" id="UP000008143">
    <property type="component" value="Chromosome 1"/>
</dbReference>
<dbReference type="InterPro" id="IPR003591">
    <property type="entry name" value="Leu-rich_rpt_typical-subtyp"/>
</dbReference>
<dbReference type="OMA" id="WHNVSAF"/>
<evidence type="ECO:0000313" key="9">
    <source>
        <dbReference type="Xenbase" id="XB-GENE-29085223"/>
    </source>
</evidence>
<dbReference type="Gene3D" id="3.80.10.10">
    <property type="entry name" value="Ribonuclease Inhibitor"/>
    <property type="match status" value="1"/>
</dbReference>
<keyword evidence="2" id="KW-0677">Repeat</keyword>
<keyword evidence="4" id="KW-1133">Transmembrane helix</keyword>
<dbReference type="SUPFAM" id="SSF52058">
    <property type="entry name" value="L domain-like"/>
    <property type="match status" value="1"/>
</dbReference>
<evidence type="ECO:0000256" key="5">
    <source>
        <dbReference type="SAM" id="SignalP"/>
    </source>
</evidence>
<keyword evidence="7" id="KW-1185">Reference proteome</keyword>
<keyword evidence="5" id="KW-0732">Signal</keyword>
<protein>
    <submittedName>
        <fullName evidence="6 8">Leucine-rich repeat-containing protein 25</fullName>
    </submittedName>
</protein>
<name>A0A803K4E9_XENTR</name>
<proteinExistence type="predicted"/>
<dbReference type="SMART" id="SM00369">
    <property type="entry name" value="LRR_TYP"/>
    <property type="match status" value="3"/>
</dbReference>
<dbReference type="RefSeq" id="XP_017952636.1">
    <property type="nucleotide sequence ID" value="XM_018097147.2"/>
</dbReference>
<dbReference type="AlphaFoldDB" id="A0A803K4E9"/>
<keyword evidence="4" id="KW-0472">Membrane</keyword>
<dbReference type="AGR" id="Xenbase:XB-GENE-29085223"/>
<dbReference type="InterPro" id="IPR039243">
    <property type="entry name" value="LRRC25"/>
</dbReference>
<reference evidence="6" key="2">
    <citation type="submission" date="2021-03" db="UniProtKB">
        <authorList>
            <consortium name="Ensembl"/>
        </authorList>
    </citation>
    <scope>IDENTIFICATION</scope>
</reference>
<evidence type="ECO:0000256" key="1">
    <source>
        <dbReference type="ARBA" id="ARBA00022614"/>
    </source>
</evidence>
<feature type="transmembrane region" description="Helical" evidence="4">
    <location>
        <begin position="203"/>
        <end position="226"/>
    </location>
</feature>
<evidence type="ECO:0000313" key="7">
    <source>
        <dbReference type="Proteomes" id="UP000008143"/>
    </source>
</evidence>
<dbReference type="InterPro" id="IPR032675">
    <property type="entry name" value="LRR_dom_sf"/>
</dbReference>
<evidence type="ECO:0000313" key="6">
    <source>
        <dbReference type="Ensembl" id="ENSXETP00000115203"/>
    </source>
</evidence>
<keyword evidence="1" id="KW-0433">Leucine-rich repeat</keyword>
<gene>
    <name evidence="6 8 9" type="primary">LOC101731250</name>
</gene>
<evidence type="ECO:0000256" key="2">
    <source>
        <dbReference type="ARBA" id="ARBA00022737"/>
    </source>
</evidence>
<reference evidence="8" key="3">
    <citation type="submission" date="2025-04" db="UniProtKB">
        <authorList>
            <consortium name="RefSeq"/>
        </authorList>
    </citation>
    <scope>IDENTIFICATION</scope>
    <source>
        <strain evidence="8">Nigerian</strain>
        <tissue evidence="8">Liver and blood</tissue>
    </source>
</reference>